<dbReference type="EMBL" id="CAJJDN010000055">
    <property type="protein sequence ID" value="CAD8089882.1"/>
    <property type="molecule type" value="Genomic_DNA"/>
</dbReference>
<gene>
    <name evidence="1" type="ORF">PSON_ATCC_30995.1.T0550017</name>
</gene>
<evidence type="ECO:0000313" key="1">
    <source>
        <dbReference type="EMBL" id="CAD8089882.1"/>
    </source>
</evidence>
<protein>
    <submittedName>
        <fullName evidence="1">Uncharacterized protein</fullName>
    </submittedName>
</protein>
<reference evidence="1" key="1">
    <citation type="submission" date="2021-01" db="EMBL/GenBank/DDBJ databases">
        <authorList>
            <consortium name="Genoscope - CEA"/>
            <person name="William W."/>
        </authorList>
    </citation>
    <scope>NUCLEOTIDE SEQUENCE</scope>
</reference>
<dbReference type="AlphaFoldDB" id="A0A8S1NCL2"/>
<accession>A0A8S1NCL2</accession>
<name>A0A8S1NCL2_9CILI</name>
<dbReference type="OrthoDB" id="321755at2759"/>
<evidence type="ECO:0000313" key="2">
    <source>
        <dbReference type="Proteomes" id="UP000692954"/>
    </source>
</evidence>
<sequence length="368" mass="44389">MLGFKFQQCHYYSYNNLNELLQQLQNDKFGDTQIDQEQQMIEYFIDRSRCLRLYDLIYSIKVKFIKFHLGQLLVLFKEILEKIIEMEKLQLEHDYLDQTRIWITLEQKSPPLNIIYQKIQYKINFTGYQCKLYEINMDETLKASEKILIIISNILRDFKASEITCTNDNNNLQEIINEIYEPIIQQCLKRKINETITVINHLLNQYQFENKSQTISFDDKYFDFYTNTIRSIRMNDVEQELNDCIQNYGQYGEELESILLLKVKSIGQNLDNFFNKKIENQEIDKLLDEKKKNTQENNEQLIFFIQTLSNFSIENNLKEYKFEISPAEEKQFQITFKLEQEIKKYLNIFKTFLLFQSKIDARFRIILG</sequence>
<comment type="caution">
    <text evidence="1">The sequence shown here is derived from an EMBL/GenBank/DDBJ whole genome shotgun (WGS) entry which is preliminary data.</text>
</comment>
<keyword evidence="2" id="KW-1185">Reference proteome</keyword>
<dbReference type="Proteomes" id="UP000692954">
    <property type="component" value="Unassembled WGS sequence"/>
</dbReference>
<organism evidence="1 2">
    <name type="scientific">Paramecium sonneborni</name>
    <dbReference type="NCBI Taxonomy" id="65129"/>
    <lineage>
        <taxon>Eukaryota</taxon>
        <taxon>Sar</taxon>
        <taxon>Alveolata</taxon>
        <taxon>Ciliophora</taxon>
        <taxon>Intramacronucleata</taxon>
        <taxon>Oligohymenophorea</taxon>
        <taxon>Peniculida</taxon>
        <taxon>Parameciidae</taxon>
        <taxon>Paramecium</taxon>
    </lineage>
</organism>
<proteinExistence type="predicted"/>